<dbReference type="Proteomes" id="UP001152484">
    <property type="component" value="Unassembled WGS sequence"/>
</dbReference>
<gene>
    <name evidence="1" type="ORF">CEURO_LOCUS12646</name>
</gene>
<dbReference type="OrthoDB" id="1398992at2759"/>
<name>A0A9P0ZBN0_CUSEU</name>
<comment type="caution">
    <text evidence="1">The sequence shown here is derived from an EMBL/GenBank/DDBJ whole genome shotgun (WGS) entry which is preliminary data.</text>
</comment>
<evidence type="ECO:0000313" key="2">
    <source>
        <dbReference type="Proteomes" id="UP001152484"/>
    </source>
</evidence>
<proteinExistence type="predicted"/>
<dbReference type="EMBL" id="CAMAPE010000031">
    <property type="protein sequence ID" value="CAH9094238.1"/>
    <property type="molecule type" value="Genomic_DNA"/>
</dbReference>
<keyword evidence="2" id="KW-1185">Reference proteome</keyword>
<sequence>MKLMTSWTDDRETIHCLLKSVCCNLFEWIDSEMCARSKVIIQSLLRKLTEITPNRIEIMAKNQNRTCYAFILKYDYITPIGNIPIFHVILTPPLNMNKRWSKVIIKCLIHN</sequence>
<organism evidence="1 2">
    <name type="scientific">Cuscuta europaea</name>
    <name type="common">European dodder</name>
    <dbReference type="NCBI Taxonomy" id="41803"/>
    <lineage>
        <taxon>Eukaryota</taxon>
        <taxon>Viridiplantae</taxon>
        <taxon>Streptophyta</taxon>
        <taxon>Embryophyta</taxon>
        <taxon>Tracheophyta</taxon>
        <taxon>Spermatophyta</taxon>
        <taxon>Magnoliopsida</taxon>
        <taxon>eudicotyledons</taxon>
        <taxon>Gunneridae</taxon>
        <taxon>Pentapetalae</taxon>
        <taxon>asterids</taxon>
        <taxon>lamiids</taxon>
        <taxon>Solanales</taxon>
        <taxon>Convolvulaceae</taxon>
        <taxon>Cuscuteae</taxon>
        <taxon>Cuscuta</taxon>
        <taxon>Cuscuta subgen. Cuscuta</taxon>
    </lineage>
</organism>
<accession>A0A9P0ZBN0</accession>
<evidence type="ECO:0000313" key="1">
    <source>
        <dbReference type="EMBL" id="CAH9094238.1"/>
    </source>
</evidence>
<dbReference type="AlphaFoldDB" id="A0A9P0ZBN0"/>
<reference evidence="1" key="1">
    <citation type="submission" date="2022-07" db="EMBL/GenBank/DDBJ databases">
        <authorList>
            <person name="Macas J."/>
            <person name="Novak P."/>
            <person name="Neumann P."/>
        </authorList>
    </citation>
    <scope>NUCLEOTIDE SEQUENCE</scope>
</reference>
<protein>
    <submittedName>
        <fullName evidence="1">Uncharacterized protein</fullName>
    </submittedName>
</protein>